<accession>A0A240URD9</accession>
<proteinExistence type="predicted"/>
<evidence type="ECO:0000313" key="2">
    <source>
        <dbReference type="Proteomes" id="UP000194457"/>
    </source>
</evidence>
<keyword evidence="2" id="KW-1185">Reference proteome</keyword>
<reference evidence="1 2" key="1">
    <citation type="submission" date="2017-05" db="EMBL/GenBank/DDBJ databases">
        <authorList>
            <person name="Song R."/>
            <person name="Chenine A.L."/>
            <person name="Ruprecht R.M."/>
        </authorList>
    </citation>
    <scope>NUCLEOTIDE SEQUENCE [LARGE SCALE GENOMIC DNA]</scope>
    <source>
        <strain evidence="1">SW32</strain>
    </source>
</reference>
<gene>
    <name evidence="1" type="ORF">B9H00_11735</name>
</gene>
<protein>
    <submittedName>
        <fullName evidence="1">Uncharacterized protein</fullName>
    </submittedName>
</protein>
<dbReference type="KEGG" id="kma:B9H00_11735"/>
<organism evidence="1 2">
    <name type="scientific">Kushneria marisflavi</name>
    <dbReference type="NCBI Taxonomy" id="157779"/>
    <lineage>
        <taxon>Bacteria</taxon>
        <taxon>Pseudomonadati</taxon>
        <taxon>Pseudomonadota</taxon>
        <taxon>Gammaproteobacteria</taxon>
        <taxon>Oceanospirillales</taxon>
        <taxon>Halomonadaceae</taxon>
        <taxon>Kushneria</taxon>
    </lineage>
</organism>
<sequence>MNASGYIVASDSAIIGIGETIREAATQALKWSDDYDGIDALISDMESDLEKAHEEDGKPYLRRATAALMDAVEKGGTPEQWTIIDNIACTAEEAIEHNS</sequence>
<dbReference type="EMBL" id="CP021358">
    <property type="protein sequence ID" value="ART63643.1"/>
    <property type="molecule type" value="Genomic_DNA"/>
</dbReference>
<dbReference type="AlphaFoldDB" id="A0A240URD9"/>
<evidence type="ECO:0000313" key="1">
    <source>
        <dbReference type="EMBL" id="ART63643.1"/>
    </source>
</evidence>
<dbReference type="Proteomes" id="UP000194457">
    <property type="component" value="Chromosome"/>
</dbReference>
<name>A0A240URD9_9GAMM</name>